<feature type="transmembrane region" description="Helical" evidence="1">
    <location>
        <begin position="452"/>
        <end position="473"/>
    </location>
</feature>
<dbReference type="InterPro" id="IPR001466">
    <property type="entry name" value="Beta-lactam-related"/>
</dbReference>
<keyword evidence="2" id="KW-0732">Signal</keyword>
<dbReference type="EMBL" id="ATAE01000018">
    <property type="protein sequence ID" value="ERN53821.1"/>
    <property type="molecule type" value="Genomic_DNA"/>
</dbReference>
<feature type="domain" description="Beta-lactamase-related" evidence="3">
    <location>
        <begin position="34"/>
        <end position="354"/>
    </location>
</feature>
<evidence type="ECO:0000313" key="4">
    <source>
        <dbReference type="EMBL" id="ERN53821.1"/>
    </source>
</evidence>
<dbReference type="PANTHER" id="PTHR46825">
    <property type="entry name" value="D-ALANYL-D-ALANINE-CARBOXYPEPTIDASE/ENDOPEPTIDASE AMPH"/>
    <property type="match status" value="1"/>
</dbReference>
<dbReference type="SUPFAM" id="SSF56601">
    <property type="entry name" value="beta-lactamase/transpeptidase-like"/>
    <property type="match status" value="1"/>
</dbReference>
<organism evidence="4 5">
    <name type="scientific">Alkalihalophilus marmarensis DSM 21297</name>
    <dbReference type="NCBI Taxonomy" id="1188261"/>
    <lineage>
        <taxon>Bacteria</taxon>
        <taxon>Bacillati</taxon>
        <taxon>Bacillota</taxon>
        <taxon>Bacilli</taxon>
        <taxon>Bacillales</taxon>
        <taxon>Bacillaceae</taxon>
        <taxon>Alkalihalophilus</taxon>
    </lineage>
</organism>
<proteinExistence type="predicted"/>
<keyword evidence="1" id="KW-1133">Transmembrane helix</keyword>
<keyword evidence="5" id="KW-1185">Reference proteome</keyword>
<reference evidence="4 5" key="1">
    <citation type="journal article" date="2013" name="Genome Announc.">
        <title>Genome Sequence of the Extreme Obligate Alkaliphile Bacillus marmarensis Strain DSM 21297.</title>
        <authorList>
            <person name="Wernick D.G."/>
            <person name="Choi K.Y."/>
            <person name="Tat C.A."/>
            <person name="Lafontaine Rivera J.G."/>
            <person name="Liao J.C."/>
        </authorList>
    </citation>
    <scope>NUCLEOTIDE SEQUENCE [LARGE SCALE GENOMIC DNA]</scope>
    <source>
        <strain evidence="4 5">DSM 21297</strain>
    </source>
</reference>
<comment type="caution">
    <text evidence="4">The sequence shown here is derived from an EMBL/GenBank/DDBJ whole genome shotgun (WGS) entry which is preliminary data.</text>
</comment>
<protein>
    <submittedName>
        <fullName evidence="4">Penicillin-binding protein</fullName>
    </submittedName>
</protein>
<gene>
    <name evidence="4" type="ORF">A33I_10095</name>
</gene>
<name>U6ST64_9BACI</name>
<dbReference type="AlphaFoldDB" id="U6ST64"/>
<keyword evidence="1" id="KW-0812">Transmembrane</keyword>
<feature type="transmembrane region" description="Helical" evidence="1">
    <location>
        <begin position="380"/>
        <end position="400"/>
    </location>
</feature>
<evidence type="ECO:0000256" key="1">
    <source>
        <dbReference type="SAM" id="Phobius"/>
    </source>
</evidence>
<dbReference type="Pfam" id="PF00144">
    <property type="entry name" value="Beta-lactamase"/>
    <property type="match status" value="1"/>
</dbReference>
<dbReference type="RefSeq" id="WP_022627722.1">
    <property type="nucleotide sequence ID" value="NZ_ATAE01000018.1"/>
</dbReference>
<dbReference type="Gene3D" id="3.40.710.10">
    <property type="entry name" value="DD-peptidase/beta-lactamase superfamily"/>
    <property type="match status" value="1"/>
</dbReference>
<dbReference type="InterPro" id="IPR050491">
    <property type="entry name" value="AmpC-like"/>
</dbReference>
<feature type="chain" id="PRO_5004680730" evidence="2">
    <location>
        <begin position="28"/>
        <end position="485"/>
    </location>
</feature>
<evidence type="ECO:0000256" key="2">
    <source>
        <dbReference type="SAM" id="SignalP"/>
    </source>
</evidence>
<dbReference type="InterPro" id="IPR012338">
    <property type="entry name" value="Beta-lactam/transpept-like"/>
</dbReference>
<evidence type="ECO:0000259" key="3">
    <source>
        <dbReference type="Pfam" id="PF00144"/>
    </source>
</evidence>
<sequence length="485" mass="54886">MNVKIRKWCLLYFAICLLAFFNGQAFAEQELDALDDYLHTFIEEHRIPGASIALTNEEGIYYTKTWGITGESEEEITNETPFTIGSISKSLTGLAVMKLVDDGEIELNDPITLHLPWFTMLDDPARQITIKQALIHTSGISTYDGLALSDQEEMTVNPIKARVKQLANVQLTAFPGDKHQYSNANYLILGALIEEVTNQPFAEYMAESVFAPLGMHAAAADFNTAEKNGYLSGYQSWFGIPVKSPLKYDHGGAPYGYMTASTIDMVEFITFLQQTDHKFIREEAIELYNYPHVQTGEDRYYGLGIRVSNPDTYEEMIWHSGSTPNSRSELFFLPDTGWGGVILTNKNHFLEEASLLNLRNGIIRILNGEQPEPVNPPFQIIPVLISALNLIVFFVLTYSLVKIKKDEIKNILTWRIAGILQLLIAIALFPMLTELVGVPWHTVKAFAPDFAFFIYMFFLLLLLNSFIHIFYSIKKPLETFNLRGF</sequence>
<accession>U6ST64</accession>
<keyword evidence="1" id="KW-0472">Membrane</keyword>
<dbReference type="PANTHER" id="PTHR46825:SF9">
    <property type="entry name" value="BETA-LACTAMASE-RELATED DOMAIN-CONTAINING PROTEIN"/>
    <property type="match status" value="1"/>
</dbReference>
<feature type="signal peptide" evidence="2">
    <location>
        <begin position="1"/>
        <end position="27"/>
    </location>
</feature>
<evidence type="ECO:0000313" key="5">
    <source>
        <dbReference type="Proteomes" id="UP000017170"/>
    </source>
</evidence>
<dbReference type="Proteomes" id="UP000017170">
    <property type="component" value="Unassembled WGS sequence"/>
</dbReference>
<dbReference type="PATRIC" id="fig|1188261.3.peg.1389"/>
<feature type="transmembrane region" description="Helical" evidence="1">
    <location>
        <begin position="412"/>
        <end position="432"/>
    </location>
</feature>